<keyword evidence="3" id="KW-1185">Reference proteome</keyword>
<evidence type="ECO:0000313" key="3">
    <source>
        <dbReference type="Proteomes" id="UP000091918"/>
    </source>
</evidence>
<dbReference type="AlphaFoldDB" id="A0A1B7NK38"/>
<organism evidence="2 3">
    <name type="scientific">Emergomyces africanus</name>
    <dbReference type="NCBI Taxonomy" id="1955775"/>
    <lineage>
        <taxon>Eukaryota</taxon>
        <taxon>Fungi</taxon>
        <taxon>Dikarya</taxon>
        <taxon>Ascomycota</taxon>
        <taxon>Pezizomycotina</taxon>
        <taxon>Eurotiomycetes</taxon>
        <taxon>Eurotiomycetidae</taxon>
        <taxon>Onygenales</taxon>
        <taxon>Ajellomycetaceae</taxon>
        <taxon>Emergomyces</taxon>
    </lineage>
</organism>
<accession>A0A1B7NK38</accession>
<feature type="compositionally biased region" description="Low complexity" evidence="1">
    <location>
        <begin position="27"/>
        <end position="37"/>
    </location>
</feature>
<evidence type="ECO:0000313" key="2">
    <source>
        <dbReference type="EMBL" id="OAX77173.1"/>
    </source>
</evidence>
<protein>
    <submittedName>
        <fullName evidence="2">Uncharacterized protein</fullName>
    </submittedName>
</protein>
<dbReference type="Pfam" id="PF12511">
    <property type="entry name" value="DUF3716"/>
    <property type="match status" value="1"/>
</dbReference>
<dbReference type="STRING" id="1658172.A0A1B7NK38"/>
<dbReference type="EMBL" id="LGUA01003139">
    <property type="protein sequence ID" value="OAX77173.1"/>
    <property type="molecule type" value="Genomic_DNA"/>
</dbReference>
<name>A0A1B7NK38_9EURO</name>
<dbReference type="OrthoDB" id="4499406at2759"/>
<dbReference type="InterPro" id="IPR022190">
    <property type="entry name" value="DUF3716"/>
</dbReference>
<reference evidence="2 3" key="1">
    <citation type="submission" date="2015-07" db="EMBL/GenBank/DDBJ databases">
        <title>Emmonsia species relationships and genome sequence.</title>
        <authorList>
            <person name="Cuomo C.A."/>
            <person name="Schwartz I.S."/>
            <person name="Kenyon C."/>
            <person name="de Hoog G.S."/>
            <person name="Govender N.P."/>
            <person name="Botha A."/>
            <person name="Moreno L."/>
            <person name="de Vries M."/>
            <person name="Munoz J.F."/>
            <person name="Stielow J.B."/>
        </authorList>
    </citation>
    <scope>NUCLEOTIDE SEQUENCE [LARGE SCALE GENOMIC DNA]</scope>
    <source>
        <strain evidence="2 3">CBS 136260</strain>
    </source>
</reference>
<gene>
    <name evidence="2" type="ORF">ACJ72_08531</name>
</gene>
<proteinExistence type="predicted"/>
<feature type="compositionally biased region" description="Acidic residues" evidence="1">
    <location>
        <begin position="77"/>
        <end position="94"/>
    </location>
</feature>
<feature type="non-terminal residue" evidence="2">
    <location>
        <position position="307"/>
    </location>
</feature>
<evidence type="ECO:0000256" key="1">
    <source>
        <dbReference type="SAM" id="MobiDB-lite"/>
    </source>
</evidence>
<dbReference type="Proteomes" id="UP000091918">
    <property type="component" value="Unassembled WGS sequence"/>
</dbReference>
<sequence>MPSSVKCHRGHPRVTRVLICYLSASPLSSMSPGSSGSRRSKGKGVVRDPLSPPLHAGKKRKVITQFSSSPPPLPTTEGDDSESDEENDEEEADEPVSFHDISFCLTPMPSASLTVCSLTPPTYFAKSPLHAKALYDPARFANRVAAAAFGRRVFLSFDGFVEAMEAKTSLNPHVLCCPVALGGTGISEVVLLTDPTIMFTLLCFVIHVLSARARELSGPLLSCPLLWRLGADLTVFHKIIQVHGSTNRDVAIFYSQEDIHTRPCANCQRGNSLFKLCVVPPLPDRRSSAPRPCCNCLWNFKRSSCSF</sequence>
<feature type="region of interest" description="Disordered" evidence="1">
    <location>
        <begin position="27"/>
        <end position="94"/>
    </location>
</feature>
<comment type="caution">
    <text evidence="2">The sequence shown here is derived from an EMBL/GenBank/DDBJ whole genome shotgun (WGS) entry which is preliminary data.</text>
</comment>